<keyword evidence="3" id="KW-0804">Transcription</keyword>
<proteinExistence type="predicted"/>
<dbReference type="EMBL" id="CAWUPB010001159">
    <property type="protein sequence ID" value="CAK7339957.1"/>
    <property type="molecule type" value="Genomic_DNA"/>
</dbReference>
<dbReference type="Proteomes" id="UP001314170">
    <property type="component" value="Unassembled WGS sequence"/>
</dbReference>
<dbReference type="AlphaFoldDB" id="A0AAV1RWM9"/>
<evidence type="ECO:0000256" key="5">
    <source>
        <dbReference type="SAM" id="Phobius"/>
    </source>
</evidence>
<reference evidence="7 8" key="1">
    <citation type="submission" date="2024-01" db="EMBL/GenBank/DDBJ databases">
        <authorList>
            <person name="Waweru B."/>
        </authorList>
    </citation>
    <scope>NUCLEOTIDE SEQUENCE [LARGE SCALE GENOMIC DNA]</scope>
</reference>
<evidence type="ECO:0000259" key="6">
    <source>
        <dbReference type="Pfam" id="PF02365"/>
    </source>
</evidence>
<evidence type="ECO:0000313" key="7">
    <source>
        <dbReference type="EMBL" id="CAK7339957.1"/>
    </source>
</evidence>
<dbReference type="Pfam" id="PF02365">
    <property type="entry name" value="NAM"/>
    <property type="match status" value="1"/>
</dbReference>
<dbReference type="Gene3D" id="2.170.150.80">
    <property type="entry name" value="NAC domain"/>
    <property type="match status" value="1"/>
</dbReference>
<keyword evidence="5" id="KW-0472">Membrane</keyword>
<dbReference type="SUPFAM" id="SSF101941">
    <property type="entry name" value="NAC domain"/>
    <property type="match status" value="1"/>
</dbReference>
<evidence type="ECO:0000313" key="8">
    <source>
        <dbReference type="Proteomes" id="UP001314170"/>
    </source>
</evidence>
<feature type="non-terminal residue" evidence="7">
    <location>
        <position position="1"/>
    </location>
</feature>
<dbReference type="InterPro" id="IPR036093">
    <property type="entry name" value="NAC_dom_sf"/>
</dbReference>
<keyword evidence="5" id="KW-0812">Transmembrane</keyword>
<evidence type="ECO:0000256" key="2">
    <source>
        <dbReference type="ARBA" id="ARBA00023125"/>
    </source>
</evidence>
<protein>
    <recommendedName>
        <fullName evidence="6">NAC domain-containing protein</fullName>
    </recommendedName>
</protein>
<dbReference type="GO" id="GO:0006355">
    <property type="term" value="P:regulation of DNA-templated transcription"/>
    <property type="evidence" value="ECO:0007669"/>
    <property type="project" value="InterPro"/>
</dbReference>
<keyword evidence="8" id="KW-1185">Reference proteome</keyword>
<gene>
    <name evidence="7" type="ORF">DCAF_LOCUS15035</name>
</gene>
<keyword evidence="5" id="KW-1133">Transmembrane helix</keyword>
<feature type="domain" description="NAC" evidence="6">
    <location>
        <begin position="62"/>
        <end position="112"/>
    </location>
</feature>
<accession>A0AAV1RWM9</accession>
<organism evidence="7 8">
    <name type="scientific">Dovyalis caffra</name>
    <dbReference type="NCBI Taxonomy" id="77055"/>
    <lineage>
        <taxon>Eukaryota</taxon>
        <taxon>Viridiplantae</taxon>
        <taxon>Streptophyta</taxon>
        <taxon>Embryophyta</taxon>
        <taxon>Tracheophyta</taxon>
        <taxon>Spermatophyta</taxon>
        <taxon>Magnoliopsida</taxon>
        <taxon>eudicotyledons</taxon>
        <taxon>Gunneridae</taxon>
        <taxon>Pentapetalae</taxon>
        <taxon>rosids</taxon>
        <taxon>fabids</taxon>
        <taxon>Malpighiales</taxon>
        <taxon>Salicaceae</taxon>
        <taxon>Flacourtieae</taxon>
        <taxon>Dovyalis</taxon>
    </lineage>
</organism>
<evidence type="ECO:0000256" key="4">
    <source>
        <dbReference type="ARBA" id="ARBA00023242"/>
    </source>
</evidence>
<keyword evidence="2" id="KW-0238">DNA-binding</keyword>
<evidence type="ECO:0000256" key="3">
    <source>
        <dbReference type="ARBA" id="ARBA00023163"/>
    </source>
</evidence>
<feature type="transmembrane region" description="Helical" evidence="5">
    <location>
        <begin position="139"/>
        <end position="161"/>
    </location>
</feature>
<keyword evidence="1" id="KW-0805">Transcription regulation</keyword>
<keyword evidence="4" id="KW-0539">Nucleus</keyword>
<dbReference type="InterPro" id="IPR003441">
    <property type="entry name" value="NAC-dom"/>
</dbReference>
<sequence length="173" mass="19428">MVCDEVRNITHSIDGKSVSDVYHVTIYWIDAEESLVGRSIRARGANLDRLWMPEIKTAVYVPLGYRFNPTDSELACHYLYNKVMGFPLSCPHIVQDYDLYGQEEPWQVWDKFGRSNNDEDDDDDIDDDGAADPPNLNVLFAPIVAVGMVTTFALSILMELLGIAGDIATRIPT</sequence>
<evidence type="ECO:0000256" key="1">
    <source>
        <dbReference type="ARBA" id="ARBA00023015"/>
    </source>
</evidence>
<name>A0AAV1RWM9_9ROSI</name>
<dbReference type="GO" id="GO:0003677">
    <property type="term" value="F:DNA binding"/>
    <property type="evidence" value="ECO:0007669"/>
    <property type="project" value="UniProtKB-KW"/>
</dbReference>
<comment type="caution">
    <text evidence="7">The sequence shown here is derived from an EMBL/GenBank/DDBJ whole genome shotgun (WGS) entry which is preliminary data.</text>
</comment>